<dbReference type="GO" id="GO:0008984">
    <property type="term" value="F:protein-glutamate methylesterase activity"/>
    <property type="evidence" value="ECO:0007669"/>
    <property type="project" value="InterPro"/>
</dbReference>
<dbReference type="EMBL" id="SAWZ01000006">
    <property type="protein sequence ID" value="RXR04340.1"/>
    <property type="molecule type" value="Genomic_DNA"/>
</dbReference>
<feature type="domain" description="CheB-type methylesterase" evidence="3">
    <location>
        <begin position="301"/>
        <end position="390"/>
    </location>
</feature>
<gene>
    <name evidence="4" type="ORF">EPA99_12755</name>
</gene>
<evidence type="ECO:0000259" key="3">
    <source>
        <dbReference type="PROSITE" id="PS50122"/>
    </source>
</evidence>
<evidence type="ECO:0000313" key="5">
    <source>
        <dbReference type="Proteomes" id="UP000289784"/>
    </source>
</evidence>
<dbReference type="Pfam" id="PF01339">
    <property type="entry name" value="CheB_methylest"/>
    <property type="match status" value="1"/>
</dbReference>
<dbReference type="SUPFAM" id="SSF52738">
    <property type="entry name" value="Methylesterase CheB, C-terminal domain"/>
    <property type="match status" value="1"/>
</dbReference>
<feature type="compositionally biased region" description="Low complexity" evidence="2">
    <location>
        <begin position="261"/>
        <end position="276"/>
    </location>
</feature>
<evidence type="ECO:0000256" key="1">
    <source>
        <dbReference type="PROSITE-ProRule" id="PRU00050"/>
    </source>
</evidence>
<dbReference type="InterPro" id="IPR035909">
    <property type="entry name" value="CheB_C"/>
</dbReference>
<sequence>MTRPRVALLAREGRARDQLSQALRASGAQTVLVADPNALDAHTLRAAQPEAVLVALEPAVEDSVFRLDDVLHDPALNVIFDDAELALQREGWDAQRWARHLSAKLFGHADVLPPGREADDPQRWPGLSTTPAAPHADLPPESDLATTQITDAAAPTAGAERPDFSRLSLVEDAPAAAEPDPAPASAAPAEAPPIGLQLEDEQAQEQPAEAFTIDLDNWKPIERPELALVDRFDAPLPEADAPAPSPLPPRVGPPPLPPLDPAADAAASAPATTAESAPPPVPRSSGLTLELEALDGTHAGPVAKGAVVLLAGIGGPDAVRRVLSGLPSGTPRPVLIRLRLDGGRYDNLVRQIARISEMPVLLTVAGQRAAAGHVYVLPDEVGVQVGADGALTFTEGAPEIGALLSALPAADSAVLLLSGAEVAHVEPALLLARRGAFVGGQSPQGCYDPAASRELLSLGGNVATPEDLAAELFGHLYS</sequence>
<comment type="caution">
    <text evidence="1">Lacks conserved residue(s) required for the propagation of feature annotation.</text>
</comment>
<dbReference type="Proteomes" id="UP000289784">
    <property type="component" value="Unassembled WGS sequence"/>
</dbReference>
<dbReference type="PROSITE" id="PS50122">
    <property type="entry name" value="CHEB"/>
    <property type="match status" value="1"/>
</dbReference>
<evidence type="ECO:0000256" key="2">
    <source>
        <dbReference type="SAM" id="MobiDB-lite"/>
    </source>
</evidence>
<organism evidence="4 5">
    <name type="scientific">Pseudoxanthomonas composti</name>
    <dbReference type="NCBI Taxonomy" id="2137479"/>
    <lineage>
        <taxon>Bacteria</taxon>
        <taxon>Pseudomonadati</taxon>
        <taxon>Pseudomonadota</taxon>
        <taxon>Gammaproteobacteria</taxon>
        <taxon>Lysobacterales</taxon>
        <taxon>Lysobacteraceae</taxon>
        <taxon>Pseudoxanthomonas</taxon>
    </lineage>
</organism>
<reference evidence="4 5" key="1">
    <citation type="submission" date="2019-01" db="EMBL/GenBank/DDBJ databases">
        <title>Pseudoxanthomonas composti sp. nov., isolated from compost.</title>
        <authorList>
            <person name="Yang G."/>
        </authorList>
    </citation>
    <scope>NUCLEOTIDE SEQUENCE [LARGE SCALE GENOMIC DNA]</scope>
    <source>
        <strain evidence="4 5">GSS15</strain>
    </source>
</reference>
<dbReference type="Gene3D" id="3.40.50.180">
    <property type="entry name" value="Methylesterase CheB, C-terminal domain"/>
    <property type="match status" value="1"/>
</dbReference>
<feature type="region of interest" description="Disordered" evidence="2">
    <location>
        <begin position="110"/>
        <end position="142"/>
    </location>
</feature>
<dbReference type="OrthoDB" id="9793421at2"/>
<proteinExistence type="predicted"/>
<dbReference type="InterPro" id="IPR000673">
    <property type="entry name" value="Sig_transdc_resp-reg_Me-estase"/>
</dbReference>
<dbReference type="GO" id="GO:0005737">
    <property type="term" value="C:cytoplasm"/>
    <property type="evidence" value="ECO:0007669"/>
    <property type="project" value="InterPro"/>
</dbReference>
<feature type="region of interest" description="Disordered" evidence="2">
    <location>
        <begin position="236"/>
        <end position="286"/>
    </location>
</feature>
<keyword evidence="5" id="KW-1185">Reference proteome</keyword>
<comment type="caution">
    <text evidence="4">The sequence shown here is derived from an EMBL/GenBank/DDBJ whole genome shotgun (WGS) entry which is preliminary data.</text>
</comment>
<dbReference type="RefSeq" id="WP_129471611.1">
    <property type="nucleotide sequence ID" value="NZ_SAWZ01000006.1"/>
</dbReference>
<dbReference type="AlphaFoldDB" id="A0A4Q1JTT1"/>
<name>A0A4Q1JTT1_9GAMM</name>
<dbReference type="GO" id="GO:0000156">
    <property type="term" value="F:phosphorelay response regulator activity"/>
    <property type="evidence" value="ECO:0007669"/>
    <property type="project" value="InterPro"/>
</dbReference>
<evidence type="ECO:0000313" key="4">
    <source>
        <dbReference type="EMBL" id="RXR04340.1"/>
    </source>
</evidence>
<dbReference type="GO" id="GO:0006935">
    <property type="term" value="P:chemotaxis"/>
    <property type="evidence" value="ECO:0007669"/>
    <property type="project" value="InterPro"/>
</dbReference>
<feature type="compositionally biased region" description="Pro residues" evidence="2">
    <location>
        <begin position="243"/>
        <end position="260"/>
    </location>
</feature>
<protein>
    <submittedName>
        <fullName evidence="4">Chemotaxis protein</fullName>
    </submittedName>
</protein>
<accession>A0A4Q1JTT1</accession>